<sequence length="58" mass="6668">MMLYSIVEMAKENGLILDNYIVNVYEKISQISMHCYPGTSNTSKSPRGFMGEYDMPIR</sequence>
<name>A0A0X1L0Z1_VIBCO</name>
<dbReference type="AlphaFoldDB" id="A0A0X1L0Z1"/>
<protein>
    <submittedName>
        <fullName evidence="1">Uncharacterized protein</fullName>
    </submittedName>
</protein>
<reference evidence="1" key="1">
    <citation type="submission" date="2005-09" db="EMBL/GenBank/DDBJ databases">
        <title>Annotation of Vibrio cholerae MO10.</title>
        <authorList>
            <person name="Colwell R."/>
            <person name="Grim C.J."/>
            <person name="Young S."/>
            <person name="Jaffe D."/>
            <person name="Gnerre S."/>
            <person name="Berlin A."/>
            <person name="Heiman D."/>
            <person name="Hepburn T."/>
            <person name="Shea T."/>
            <person name="Sykes S."/>
            <person name="Yandava C."/>
            <person name="Alvarado L."/>
            <person name="Kodira C."/>
            <person name="Borodovsky M."/>
            <person name="Heidelberg J."/>
            <person name="Lander E."/>
            <person name="Galagan J."/>
            <person name="Nusbaum C."/>
            <person name="Birren B."/>
        </authorList>
    </citation>
    <scope>NUCLEOTIDE SEQUENCE [LARGE SCALE GENOMIC DNA]</scope>
    <source>
        <strain evidence="1">MO10</strain>
    </source>
</reference>
<evidence type="ECO:0000313" key="1">
    <source>
        <dbReference type="EMBL" id="EET24164.1"/>
    </source>
</evidence>
<reference evidence="1" key="2">
    <citation type="submission" date="2008-07" db="EMBL/GenBank/DDBJ databases">
        <authorList>
            <consortium name="Broad Institute Genome Sequencing Platform"/>
            <person name="Colwell R."/>
            <person name="Grim C.J."/>
            <person name="Young S."/>
            <person name="Jaffe D."/>
            <person name="Gnerre S."/>
            <person name="Berlin A."/>
            <person name="Heiman D."/>
            <person name="Hepburn T."/>
            <person name="Shea T."/>
            <person name="Sykes S."/>
            <person name="Alvarado L."/>
            <person name="Kodira C."/>
            <person name="Heidelberg J."/>
            <person name="Lander E."/>
            <person name="Galagan J."/>
            <person name="Nusbaum C."/>
            <person name="Birren B."/>
        </authorList>
    </citation>
    <scope>NUCLEOTIDE SEQUENCE [LARGE SCALE GENOMIC DNA]</scope>
    <source>
        <strain evidence="1">MO10</strain>
    </source>
</reference>
<organism evidence="1">
    <name type="scientific">Vibrio cholerae (strain MO10)</name>
    <dbReference type="NCBI Taxonomy" id="345072"/>
    <lineage>
        <taxon>Bacteria</taxon>
        <taxon>Pseudomonadati</taxon>
        <taxon>Pseudomonadota</taxon>
        <taxon>Gammaproteobacteria</taxon>
        <taxon>Vibrionales</taxon>
        <taxon>Vibrionaceae</taxon>
        <taxon>Vibrio</taxon>
    </lineage>
</organism>
<gene>
    <name evidence="1" type="ORF">VchoM_02191</name>
</gene>
<proteinExistence type="predicted"/>
<dbReference type="Proteomes" id="UP000004687">
    <property type="component" value="Unassembled WGS sequence"/>
</dbReference>
<accession>A0A0X1L0Z1</accession>
<dbReference type="EMBL" id="DS990137">
    <property type="protein sequence ID" value="EET24164.1"/>
    <property type="molecule type" value="Genomic_DNA"/>
</dbReference>
<dbReference type="HOGENOM" id="CLU_2995437_0_0_6"/>